<evidence type="ECO:0000313" key="3">
    <source>
        <dbReference type="Proteomes" id="UP000275078"/>
    </source>
</evidence>
<organism evidence="2 3">
    <name type="scientific">Ascobolus immersus RN42</name>
    <dbReference type="NCBI Taxonomy" id="1160509"/>
    <lineage>
        <taxon>Eukaryota</taxon>
        <taxon>Fungi</taxon>
        <taxon>Dikarya</taxon>
        <taxon>Ascomycota</taxon>
        <taxon>Pezizomycotina</taxon>
        <taxon>Pezizomycetes</taxon>
        <taxon>Pezizales</taxon>
        <taxon>Ascobolaceae</taxon>
        <taxon>Ascobolus</taxon>
    </lineage>
</organism>
<accession>A0A3N4HB76</accession>
<proteinExistence type="predicted"/>
<name>A0A3N4HB76_ASCIM</name>
<evidence type="ECO:0000313" key="2">
    <source>
        <dbReference type="EMBL" id="RPA70508.1"/>
    </source>
</evidence>
<dbReference type="AlphaFoldDB" id="A0A3N4HB76"/>
<keyword evidence="3" id="KW-1185">Reference proteome</keyword>
<feature type="compositionally biased region" description="Acidic residues" evidence="1">
    <location>
        <begin position="114"/>
        <end position="135"/>
    </location>
</feature>
<gene>
    <name evidence="2" type="ORF">BJ508DRAFT_337136</name>
</gene>
<dbReference type="Proteomes" id="UP000275078">
    <property type="component" value="Unassembled WGS sequence"/>
</dbReference>
<dbReference type="EMBL" id="ML120328">
    <property type="protein sequence ID" value="RPA70508.1"/>
    <property type="molecule type" value="Genomic_DNA"/>
</dbReference>
<sequence>SPLALPTSRQGPKTNSPSPTRTSSPHLTSPGRHSYSKSSPPPIPESTTPSPYRRPTNLRDSQFLSQVSQELPLVESGNEDDYDNDDDREEGGGGYAGSSGEDEYAGNIDAAPAIDEDDLDQESMESMDVDVDDDNELHLRDGRALDARKDLGTPATPSRRNKEMRQQLMSSMSVYKKKPLPCDPSSSSPVKYPRLYEVGRSSPMKPLPQGSSFRTSDNRVHSHLTVRKYPKGHFFTTILIQRS</sequence>
<feature type="non-terminal residue" evidence="2">
    <location>
        <position position="1"/>
    </location>
</feature>
<reference evidence="2 3" key="1">
    <citation type="journal article" date="2018" name="Nat. Ecol. Evol.">
        <title>Pezizomycetes genomes reveal the molecular basis of ectomycorrhizal truffle lifestyle.</title>
        <authorList>
            <person name="Murat C."/>
            <person name="Payen T."/>
            <person name="Noel B."/>
            <person name="Kuo A."/>
            <person name="Morin E."/>
            <person name="Chen J."/>
            <person name="Kohler A."/>
            <person name="Krizsan K."/>
            <person name="Balestrini R."/>
            <person name="Da Silva C."/>
            <person name="Montanini B."/>
            <person name="Hainaut M."/>
            <person name="Levati E."/>
            <person name="Barry K.W."/>
            <person name="Belfiori B."/>
            <person name="Cichocki N."/>
            <person name="Clum A."/>
            <person name="Dockter R.B."/>
            <person name="Fauchery L."/>
            <person name="Guy J."/>
            <person name="Iotti M."/>
            <person name="Le Tacon F."/>
            <person name="Lindquist E.A."/>
            <person name="Lipzen A."/>
            <person name="Malagnac F."/>
            <person name="Mello A."/>
            <person name="Molinier V."/>
            <person name="Miyauchi S."/>
            <person name="Poulain J."/>
            <person name="Riccioni C."/>
            <person name="Rubini A."/>
            <person name="Sitrit Y."/>
            <person name="Splivallo R."/>
            <person name="Traeger S."/>
            <person name="Wang M."/>
            <person name="Zifcakova L."/>
            <person name="Wipf D."/>
            <person name="Zambonelli A."/>
            <person name="Paolocci F."/>
            <person name="Nowrousian M."/>
            <person name="Ottonello S."/>
            <person name="Baldrian P."/>
            <person name="Spatafora J.W."/>
            <person name="Henrissat B."/>
            <person name="Nagy L.G."/>
            <person name="Aury J.M."/>
            <person name="Wincker P."/>
            <person name="Grigoriev I.V."/>
            <person name="Bonfante P."/>
            <person name="Martin F.M."/>
        </authorList>
    </citation>
    <scope>NUCLEOTIDE SEQUENCE [LARGE SCALE GENOMIC DNA]</scope>
    <source>
        <strain evidence="2 3">RN42</strain>
    </source>
</reference>
<feature type="compositionally biased region" description="Polar residues" evidence="1">
    <location>
        <begin position="58"/>
        <end position="69"/>
    </location>
</feature>
<feature type="compositionally biased region" description="Acidic residues" evidence="1">
    <location>
        <begin position="77"/>
        <end position="89"/>
    </location>
</feature>
<feature type="compositionally biased region" description="Basic and acidic residues" evidence="1">
    <location>
        <begin position="136"/>
        <end position="151"/>
    </location>
</feature>
<feature type="region of interest" description="Disordered" evidence="1">
    <location>
        <begin position="1"/>
        <end position="219"/>
    </location>
</feature>
<feature type="compositionally biased region" description="Low complexity" evidence="1">
    <location>
        <begin position="12"/>
        <end position="30"/>
    </location>
</feature>
<protein>
    <submittedName>
        <fullName evidence="2">Uncharacterized protein</fullName>
    </submittedName>
</protein>
<evidence type="ECO:0000256" key="1">
    <source>
        <dbReference type="SAM" id="MobiDB-lite"/>
    </source>
</evidence>